<dbReference type="PANTHER" id="PTHR46573">
    <property type="entry name" value="WD REPEAT, SAM AND U-BOX DOMAIN-CONTAINING PROTEIN 1"/>
    <property type="match status" value="1"/>
</dbReference>
<name>A0A1Q9D0H7_SYMMI</name>
<sequence>MGKRDIDSDDDDGGKKRKGGFSDHAPPDDGQSAEIQLDHMLAGGAGLGGIGLGGVGLGMGNMGMPSMAMPTPGLSVPGASAAPDLDPLKPATTPMDFSKLGANMPSQEFPVPRDMVEYLMTPEHRQILLEESGCDVDWAPDESKVQLALQMHSTKHCGNHCPGMVVAECMPAEWRMLWLLCTSAQHQTPDELTRDVERARDEVCEWWQQYQRLFRKHWQTANRAERRAHLFETVPLLPKARSHPRTLTGEDAEGFSDLCPELNLEDLSADPHVLLDVLDIRCHADMAVQRRAQDDDLALSRALAGRKSRHRSGLVRKLFYLRDPVTTTVTGPLQGQGEEDSAWKSRASDLVMESEIWWTVLFRQHSIYTMLSNVLKEHFEVQGLQGYPEPQSEMGQQMGDTDDLNDSYDWLEDAAIWCSAVVLLCLLAWLVFTWYRGDAALGPPRDLCCPMSLELFTDPVVAADGETYERWWIEKWILEKSPEVRPRQGTGVISPMGHGILSHTKLVSNQTVRRLANQWREKNVKMD</sequence>
<feature type="domain" description="U-box" evidence="2">
    <location>
        <begin position="446"/>
        <end position="519"/>
    </location>
</feature>
<dbReference type="InterPro" id="IPR013083">
    <property type="entry name" value="Znf_RING/FYVE/PHD"/>
</dbReference>
<dbReference type="GO" id="GO:0004842">
    <property type="term" value="F:ubiquitin-protein transferase activity"/>
    <property type="evidence" value="ECO:0007669"/>
    <property type="project" value="InterPro"/>
</dbReference>
<evidence type="ECO:0000313" key="3">
    <source>
        <dbReference type="EMBL" id="OLP88675.1"/>
    </source>
</evidence>
<dbReference type="Proteomes" id="UP000186817">
    <property type="component" value="Unassembled WGS sequence"/>
</dbReference>
<evidence type="ECO:0000256" key="1">
    <source>
        <dbReference type="SAM" id="MobiDB-lite"/>
    </source>
</evidence>
<keyword evidence="4" id="KW-1185">Reference proteome</keyword>
<evidence type="ECO:0000313" key="4">
    <source>
        <dbReference type="Proteomes" id="UP000186817"/>
    </source>
</evidence>
<dbReference type="EMBL" id="LSRX01000800">
    <property type="protein sequence ID" value="OLP88675.1"/>
    <property type="molecule type" value="Genomic_DNA"/>
</dbReference>
<protein>
    <submittedName>
        <fullName evidence="3">U-box domain-containing protein 4</fullName>
    </submittedName>
</protein>
<organism evidence="3 4">
    <name type="scientific">Symbiodinium microadriaticum</name>
    <name type="common">Dinoflagellate</name>
    <name type="synonym">Zooxanthella microadriatica</name>
    <dbReference type="NCBI Taxonomy" id="2951"/>
    <lineage>
        <taxon>Eukaryota</taxon>
        <taxon>Sar</taxon>
        <taxon>Alveolata</taxon>
        <taxon>Dinophyceae</taxon>
        <taxon>Suessiales</taxon>
        <taxon>Symbiodiniaceae</taxon>
        <taxon>Symbiodinium</taxon>
    </lineage>
</organism>
<reference evidence="3 4" key="1">
    <citation type="submission" date="2016-02" db="EMBL/GenBank/DDBJ databases">
        <title>Genome analysis of coral dinoflagellate symbionts highlights evolutionary adaptations to a symbiotic lifestyle.</title>
        <authorList>
            <person name="Aranda M."/>
            <person name="Li Y."/>
            <person name="Liew Y.J."/>
            <person name="Baumgarten S."/>
            <person name="Simakov O."/>
            <person name="Wilson M."/>
            <person name="Piel J."/>
            <person name="Ashoor H."/>
            <person name="Bougouffa S."/>
            <person name="Bajic V.B."/>
            <person name="Ryu T."/>
            <person name="Ravasi T."/>
            <person name="Bayer T."/>
            <person name="Micklem G."/>
            <person name="Kim H."/>
            <person name="Bhak J."/>
            <person name="Lajeunesse T.C."/>
            <person name="Voolstra C.R."/>
        </authorList>
    </citation>
    <scope>NUCLEOTIDE SEQUENCE [LARGE SCALE GENOMIC DNA]</scope>
    <source>
        <strain evidence="3 4">CCMP2467</strain>
    </source>
</reference>
<proteinExistence type="predicted"/>
<feature type="region of interest" description="Disordered" evidence="1">
    <location>
        <begin position="1"/>
        <end position="31"/>
    </location>
</feature>
<gene>
    <name evidence="3" type="primary">PUB4</name>
    <name evidence="3" type="ORF">AK812_SmicGene29938</name>
</gene>
<dbReference type="Gene3D" id="3.30.40.10">
    <property type="entry name" value="Zinc/RING finger domain, C3HC4 (zinc finger)"/>
    <property type="match status" value="1"/>
</dbReference>
<accession>A0A1Q9D0H7</accession>
<dbReference type="InterPro" id="IPR003613">
    <property type="entry name" value="Ubox_domain"/>
</dbReference>
<dbReference type="SUPFAM" id="SSF57850">
    <property type="entry name" value="RING/U-box"/>
    <property type="match status" value="1"/>
</dbReference>
<dbReference type="AlphaFoldDB" id="A0A1Q9D0H7"/>
<dbReference type="PANTHER" id="PTHR46573:SF1">
    <property type="entry name" value="WD REPEAT, SAM AND U-BOX DOMAIN-CONTAINING PROTEIN 1"/>
    <property type="match status" value="1"/>
</dbReference>
<evidence type="ECO:0000259" key="2">
    <source>
        <dbReference type="SMART" id="SM00504"/>
    </source>
</evidence>
<dbReference type="OrthoDB" id="424220at2759"/>
<dbReference type="InterPro" id="IPR052085">
    <property type="entry name" value="WD-SAM-U-box"/>
</dbReference>
<dbReference type="GO" id="GO:0016567">
    <property type="term" value="P:protein ubiquitination"/>
    <property type="evidence" value="ECO:0007669"/>
    <property type="project" value="InterPro"/>
</dbReference>
<dbReference type="SMART" id="SM00504">
    <property type="entry name" value="Ubox"/>
    <property type="match status" value="1"/>
</dbReference>
<dbReference type="Pfam" id="PF04564">
    <property type="entry name" value="U-box"/>
    <property type="match status" value="1"/>
</dbReference>
<comment type="caution">
    <text evidence="3">The sequence shown here is derived from an EMBL/GenBank/DDBJ whole genome shotgun (WGS) entry which is preliminary data.</text>
</comment>